<accession>A0AAU8DR63</accession>
<dbReference type="AlphaFoldDB" id="A0AAU8DR63"/>
<evidence type="ECO:0008006" key="2">
    <source>
        <dbReference type="Google" id="ProtNLM"/>
    </source>
</evidence>
<name>A0AAU8DR63_9ACTN</name>
<protein>
    <recommendedName>
        <fullName evidence="2">TetR family transcriptional regulator</fullName>
    </recommendedName>
</protein>
<proteinExistence type="predicted"/>
<gene>
    <name evidence="1" type="ORF">ABLG96_00265</name>
</gene>
<dbReference type="RefSeq" id="WP_353649443.1">
    <property type="nucleotide sequence ID" value="NZ_CP159218.1"/>
</dbReference>
<evidence type="ECO:0000313" key="1">
    <source>
        <dbReference type="EMBL" id="XCG63828.1"/>
    </source>
</evidence>
<reference evidence="1" key="1">
    <citation type="submission" date="2024-05" db="EMBL/GenBank/DDBJ databases">
        <authorList>
            <person name="Cai S.Y."/>
            <person name="Jin L.M."/>
            <person name="Li H.R."/>
        </authorList>
    </citation>
    <scope>NUCLEOTIDE SEQUENCE</scope>
    <source>
        <strain evidence="1">A5-74</strain>
    </source>
</reference>
<sequence>MASEWTGPAGVMQRAVLDAVSAAREHDADEFSTCLAGLSRLDREQLSTLLGTVVQALLERRHPDGLDSDDVDQLVELTVRSAAWYPRIDHDSVVRVIVGALGVTEVDDEERRVDGMTIIAHSLVLLADQLSGVRDGVRALLDHGLRELHRAQTQEMP</sequence>
<organism evidence="1">
    <name type="scientific">Nakamurella sp. A5-74</name>
    <dbReference type="NCBI Taxonomy" id="3158264"/>
    <lineage>
        <taxon>Bacteria</taxon>
        <taxon>Bacillati</taxon>
        <taxon>Actinomycetota</taxon>
        <taxon>Actinomycetes</taxon>
        <taxon>Nakamurellales</taxon>
        <taxon>Nakamurellaceae</taxon>
        <taxon>Nakamurella</taxon>
    </lineage>
</organism>
<dbReference type="EMBL" id="CP159218">
    <property type="protein sequence ID" value="XCG63828.1"/>
    <property type="molecule type" value="Genomic_DNA"/>
</dbReference>